<feature type="transmembrane region" description="Helical" evidence="1">
    <location>
        <begin position="21"/>
        <end position="39"/>
    </location>
</feature>
<keyword evidence="1" id="KW-1133">Transmembrane helix</keyword>
<keyword evidence="4" id="KW-1185">Reference proteome</keyword>
<dbReference type="Pfam" id="PF00565">
    <property type="entry name" value="SNase"/>
    <property type="match status" value="1"/>
</dbReference>
<dbReference type="EMBL" id="BMKF01000001">
    <property type="protein sequence ID" value="GGB66176.1"/>
    <property type="molecule type" value="Genomic_DNA"/>
</dbReference>
<dbReference type="PROSITE" id="PS50830">
    <property type="entry name" value="TNASE_3"/>
    <property type="match status" value="1"/>
</dbReference>
<accession>A0ABQ1JE95</accession>
<evidence type="ECO:0000256" key="1">
    <source>
        <dbReference type="SAM" id="Phobius"/>
    </source>
</evidence>
<dbReference type="InterPro" id="IPR016071">
    <property type="entry name" value="Staphylococal_nuclease_OB-fold"/>
</dbReference>
<protein>
    <recommendedName>
        <fullName evidence="2">TNase-like domain-containing protein</fullName>
    </recommendedName>
</protein>
<dbReference type="SUPFAM" id="SSF50199">
    <property type="entry name" value="Staphylococcal nuclease"/>
    <property type="match status" value="1"/>
</dbReference>
<evidence type="ECO:0000313" key="3">
    <source>
        <dbReference type="EMBL" id="GGB66176.1"/>
    </source>
</evidence>
<keyword evidence="1" id="KW-0472">Membrane</keyword>
<proteinExistence type="predicted"/>
<organism evidence="3 4">
    <name type="scientific">Henriciella pelagia</name>
    <dbReference type="NCBI Taxonomy" id="1977912"/>
    <lineage>
        <taxon>Bacteria</taxon>
        <taxon>Pseudomonadati</taxon>
        <taxon>Pseudomonadota</taxon>
        <taxon>Alphaproteobacteria</taxon>
        <taxon>Hyphomonadales</taxon>
        <taxon>Hyphomonadaceae</taxon>
        <taxon>Henriciella</taxon>
    </lineage>
</organism>
<name>A0ABQ1JE95_9PROT</name>
<gene>
    <name evidence="3" type="ORF">GCM10011503_13710</name>
</gene>
<evidence type="ECO:0000313" key="4">
    <source>
        <dbReference type="Proteomes" id="UP000628854"/>
    </source>
</evidence>
<dbReference type="Proteomes" id="UP000628854">
    <property type="component" value="Unassembled WGS sequence"/>
</dbReference>
<dbReference type="RefSeq" id="WP_084394573.1">
    <property type="nucleotide sequence ID" value="NZ_BMKF01000001.1"/>
</dbReference>
<sequence length="166" mass="18401">MVRALRSFFFGRWLRVQGGDVSLLPLILLVIAALAISYWNKAREPSDFLGPVFFSTCNGDVRLNCVVDGDTIWAHGDKVRLADIDAPEVFSPDCPSERELGHKATLRLAALLNQGQVELRTSGSRDRDKYGRLLRVAVVDGRSVGQTLIAEGLAHRWGNHQQGWCS</sequence>
<keyword evidence="1" id="KW-0812">Transmembrane</keyword>
<dbReference type="InterPro" id="IPR035437">
    <property type="entry name" value="SNase_OB-fold_sf"/>
</dbReference>
<comment type="caution">
    <text evidence="3">The sequence shown here is derived from an EMBL/GenBank/DDBJ whole genome shotgun (WGS) entry which is preliminary data.</text>
</comment>
<reference evidence="4" key="1">
    <citation type="journal article" date="2019" name="Int. J. Syst. Evol. Microbiol.">
        <title>The Global Catalogue of Microorganisms (GCM) 10K type strain sequencing project: providing services to taxonomists for standard genome sequencing and annotation.</title>
        <authorList>
            <consortium name="The Broad Institute Genomics Platform"/>
            <consortium name="The Broad Institute Genome Sequencing Center for Infectious Disease"/>
            <person name="Wu L."/>
            <person name="Ma J."/>
        </authorList>
    </citation>
    <scope>NUCLEOTIDE SEQUENCE [LARGE SCALE GENOMIC DNA]</scope>
    <source>
        <strain evidence="4">CGMCC 1.15928</strain>
    </source>
</reference>
<dbReference type="Gene3D" id="2.40.50.90">
    <property type="match status" value="1"/>
</dbReference>
<feature type="domain" description="TNase-like" evidence="2">
    <location>
        <begin position="57"/>
        <end position="154"/>
    </location>
</feature>
<evidence type="ECO:0000259" key="2">
    <source>
        <dbReference type="PROSITE" id="PS50830"/>
    </source>
</evidence>